<dbReference type="KEGG" id="csb:CLSA_c29690"/>
<dbReference type="Proteomes" id="UP000017118">
    <property type="component" value="Chromosome"/>
</dbReference>
<protein>
    <recommendedName>
        <fullName evidence="6">Lysozyme</fullName>
        <ecNumber evidence="6">3.2.1.17</ecNumber>
    </recommendedName>
</protein>
<dbReference type="EC" id="3.2.1.17" evidence="6"/>
<dbReference type="GO" id="GO:0009253">
    <property type="term" value="P:peptidoglycan catabolic process"/>
    <property type="evidence" value="ECO:0007669"/>
    <property type="project" value="InterPro"/>
</dbReference>
<keyword evidence="2 6" id="KW-0081">Bacteriolytic enzyme</keyword>
<sequence length="275" mass="31033">MSQWKWCATDGNGKVIKGWYQDSNGIWYHLNEDNGTMDTGWFHDRDGRWYYLADNGAMQTGWIQSKKSNKWYYLNPNSDGYMGAMFTEGTYAINEKEYSFDSEGAWIENINLLSDKGADFIGSWEGFWSKADYDPCYPGVEKYITIGYGTTMEARPDVFTDGINTKCTIEQAREWLEEEAQSCAKTIKSDLDIRGVSLSQNELDALISFAYNCGAGALLGSTLYRNICDNIKDGDTITSNFQAWSKANGATVQGLYKRRTSEAVLFLNADYTGNV</sequence>
<dbReference type="InterPro" id="IPR023346">
    <property type="entry name" value="Lysozyme-like_dom_sf"/>
</dbReference>
<dbReference type="GO" id="GO:0031640">
    <property type="term" value="P:killing of cells of another organism"/>
    <property type="evidence" value="ECO:0007669"/>
    <property type="project" value="UniProtKB-KW"/>
</dbReference>
<dbReference type="OrthoDB" id="529831at2"/>
<dbReference type="eggNOG" id="COG5263">
    <property type="taxonomic scope" value="Bacteria"/>
</dbReference>
<evidence type="ECO:0000256" key="5">
    <source>
        <dbReference type="PROSITE-ProRule" id="PRU00591"/>
    </source>
</evidence>
<gene>
    <name evidence="7" type="ORF">CLSA_c29690</name>
</gene>
<dbReference type="Pfam" id="PF19127">
    <property type="entry name" value="Choline_bind_3"/>
    <property type="match status" value="1"/>
</dbReference>
<dbReference type="PANTHER" id="PTHR38107">
    <property type="match status" value="1"/>
</dbReference>
<dbReference type="EMBL" id="CP006721">
    <property type="protein sequence ID" value="AGX43936.1"/>
    <property type="molecule type" value="Genomic_DNA"/>
</dbReference>
<dbReference type="InterPro" id="IPR018337">
    <property type="entry name" value="Cell_wall/Cho-bd_repeat"/>
</dbReference>
<evidence type="ECO:0000256" key="6">
    <source>
        <dbReference type="RuleBase" id="RU003788"/>
    </source>
</evidence>
<dbReference type="PATRIC" id="fig|1345695.10.peg.1071"/>
<evidence type="ECO:0000256" key="1">
    <source>
        <dbReference type="ARBA" id="ARBA00022529"/>
    </source>
</evidence>
<name>U5MWE4_CLOSA</name>
<evidence type="ECO:0000256" key="3">
    <source>
        <dbReference type="ARBA" id="ARBA00022737"/>
    </source>
</evidence>
<dbReference type="GO" id="GO:0003796">
    <property type="term" value="F:lysozyme activity"/>
    <property type="evidence" value="ECO:0007669"/>
    <property type="project" value="UniProtKB-EC"/>
</dbReference>
<dbReference type="eggNOG" id="COG3772">
    <property type="taxonomic scope" value="Bacteria"/>
</dbReference>
<dbReference type="GeneID" id="55475343"/>
<dbReference type="InterPro" id="IPR023347">
    <property type="entry name" value="Lysozyme_dom_sf"/>
</dbReference>
<dbReference type="GO" id="GO:0016998">
    <property type="term" value="P:cell wall macromolecule catabolic process"/>
    <property type="evidence" value="ECO:0007669"/>
    <property type="project" value="InterPro"/>
</dbReference>
<dbReference type="SUPFAM" id="SSF53955">
    <property type="entry name" value="Lysozyme-like"/>
    <property type="match status" value="1"/>
</dbReference>
<accession>U5MWE4</accession>
<keyword evidence="6 7" id="KW-0326">Glycosidase</keyword>
<keyword evidence="8" id="KW-1185">Reference proteome</keyword>
<reference evidence="7 8" key="1">
    <citation type="journal article" date="2013" name="Genome Announc.">
        <title>Complete Genome Sequence of the Solvent Producer Clostridium saccharobutylicum NCP262 (DSM 13864).</title>
        <authorList>
            <person name="Poehlein A."/>
            <person name="Hartwich K."/>
            <person name="Krabben P."/>
            <person name="Ehrenreich A."/>
            <person name="Liebl W."/>
            <person name="Durre P."/>
            <person name="Gottschalk G."/>
            <person name="Daniel R."/>
        </authorList>
    </citation>
    <scope>NUCLEOTIDE SEQUENCE [LARGE SCALE GENOMIC DNA]</scope>
    <source>
        <strain evidence="7">DSM 13864</strain>
    </source>
</reference>
<keyword evidence="4" id="KW-1035">Host cytoplasm</keyword>
<dbReference type="Pfam" id="PF01473">
    <property type="entry name" value="Choline_bind_1"/>
    <property type="match status" value="1"/>
</dbReference>
<feature type="repeat" description="Cell wall-binding" evidence="5">
    <location>
        <begin position="38"/>
        <end position="58"/>
    </location>
</feature>
<dbReference type="AlphaFoldDB" id="U5MWE4"/>
<organism evidence="7 8">
    <name type="scientific">Clostridium saccharobutylicum DSM 13864</name>
    <dbReference type="NCBI Taxonomy" id="1345695"/>
    <lineage>
        <taxon>Bacteria</taxon>
        <taxon>Bacillati</taxon>
        <taxon>Bacillota</taxon>
        <taxon>Clostridia</taxon>
        <taxon>Eubacteriales</taxon>
        <taxon>Clostridiaceae</taxon>
        <taxon>Clostridium</taxon>
    </lineage>
</organism>
<dbReference type="InterPro" id="IPR002196">
    <property type="entry name" value="Glyco_hydro_24"/>
</dbReference>
<keyword evidence="6 7" id="KW-0378">Hydrolase</keyword>
<dbReference type="Gene3D" id="2.10.270.10">
    <property type="entry name" value="Cholin Binding"/>
    <property type="match status" value="1"/>
</dbReference>
<dbReference type="CDD" id="cd00737">
    <property type="entry name" value="lyz_endolysin_autolysin"/>
    <property type="match status" value="1"/>
</dbReference>
<dbReference type="Gene3D" id="1.10.530.40">
    <property type="match status" value="1"/>
</dbReference>
<dbReference type="GO" id="GO:0042742">
    <property type="term" value="P:defense response to bacterium"/>
    <property type="evidence" value="ECO:0007669"/>
    <property type="project" value="UniProtKB-KW"/>
</dbReference>
<dbReference type="InterPro" id="IPR033907">
    <property type="entry name" value="Endolysin_autolysin"/>
</dbReference>
<dbReference type="PROSITE" id="PS51170">
    <property type="entry name" value="CW"/>
    <property type="match status" value="1"/>
</dbReference>
<keyword evidence="3" id="KW-0677">Repeat</keyword>
<dbReference type="SUPFAM" id="SSF69360">
    <property type="entry name" value="Cell wall binding repeat"/>
    <property type="match status" value="1"/>
</dbReference>
<proteinExistence type="inferred from homology"/>
<evidence type="ECO:0000313" key="7">
    <source>
        <dbReference type="EMBL" id="AGX43936.1"/>
    </source>
</evidence>
<evidence type="ECO:0000256" key="2">
    <source>
        <dbReference type="ARBA" id="ARBA00022638"/>
    </source>
</evidence>
<dbReference type="HOGENOM" id="CLU_1060508_0_0_9"/>
<evidence type="ECO:0000256" key="4">
    <source>
        <dbReference type="ARBA" id="ARBA00023200"/>
    </source>
</evidence>
<comment type="catalytic activity">
    <reaction evidence="6">
        <text>Hydrolysis of (1-&gt;4)-beta-linkages between N-acetylmuramic acid and N-acetyl-D-glucosamine residues in a peptidoglycan and between N-acetyl-D-glucosamine residues in chitodextrins.</text>
        <dbReference type="EC" id="3.2.1.17"/>
    </reaction>
</comment>
<dbReference type="PANTHER" id="PTHR38107:SF3">
    <property type="entry name" value="LYSOZYME RRRD-RELATED"/>
    <property type="match status" value="1"/>
</dbReference>
<keyword evidence="1 6" id="KW-0929">Antimicrobial</keyword>
<dbReference type="InterPro" id="IPR051018">
    <property type="entry name" value="Bacteriophage_GH24"/>
</dbReference>
<dbReference type="RefSeq" id="WP_022747079.1">
    <property type="nucleotide sequence ID" value="NC_022571.1"/>
</dbReference>
<evidence type="ECO:0000313" key="8">
    <source>
        <dbReference type="Proteomes" id="UP000017118"/>
    </source>
</evidence>
<comment type="similarity">
    <text evidence="6">Belongs to the glycosyl hydrolase 24 family.</text>
</comment>
<dbReference type="Pfam" id="PF00959">
    <property type="entry name" value="Phage_lysozyme"/>
    <property type="match status" value="1"/>
</dbReference>